<gene>
    <name evidence="4" type="ORF">SAMN05421813_101296</name>
</gene>
<organism evidence="4 5">
    <name type="scientific">Daejeonella rubra</name>
    <dbReference type="NCBI Taxonomy" id="990371"/>
    <lineage>
        <taxon>Bacteria</taxon>
        <taxon>Pseudomonadati</taxon>
        <taxon>Bacteroidota</taxon>
        <taxon>Sphingobacteriia</taxon>
        <taxon>Sphingobacteriales</taxon>
        <taxon>Sphingobacteriaceae</taxon>
        <taxon>Daejeonella</taxon>
    </lineage>
</organism>
<sequence length="1169" mass="133696">MMKLNEIFARDIYRDINPAVVVSAKDPKTIEAEIKEYVFTPEIIEKLFTIIDTIINKKSGKSGIWINGYYGSGKSHFIKFVHYLMNRETSADAFEALENGVNDNYDNTKPNTNDKITISNLRLLKKKITDTQCDDIMFNVEDETDDGSQERLTRIFLNMFNKFRGYNSNDIPLAILLEKTIDEKGKFAEFKKLIESELGFNWDTDAAKVASFSLDSVLDIAKKVCPDIDIVSLHSKLSNPESYKVGINAVLIPELKEYLKGKDKDYRLLFLVDEVSQYVGSNKEILLNFQNIIERISEDCNNQVWIACTAQQTLDEVSFGADGVQDVQEEFGKILGRFDTRISLQSNDASYITQRRVLDKNSNGVAELSKIYTANKDYIENQFKISHDLYKGYKNEGEFLFGYPFVPYQFKLIAHVFEAFQQLKFVIKEVKDNERSVLGITHFTAKQHANDEVGGFIPFDGFYNQQFHTNLTNRGAKAIENGLELPYVKSNPFAARVVKVLFMISNLLENRRQTFPSTVDNLTVLLMDKLDQNKMQLQKEITDVLTKLIEGSIIREEKGSYFFFNEDEMDVQNIIKNQIIGLDDRLTAFDDFFRPIIKLQPKVAFGQNDFKISYNIESKEFLRGGDINLVVLLTDKTPIIQKMLDVGSKDLVICINEWYNNDAALRHDFEWYCKTNKYLLNGSGSASGERAKTNENFKIRNRQLSEDIIRVIERKFIESRFIAQNAILEADQINGISPSDRVKNLIEYHLGNIYRFHKLSDGYARNQIELKNAAASTQTEMPHLTPAEQSVNDFITSNNNQITITDLIKQYGDAPFGWRFEAVLEVALKLVKKKKREFKYKGAPRYPIVDFINKAVSTAERMSCEIVTGEDIDQVLLDDVVSTYKFVFNENIATTSDGNEMFETLSNVLSTKMRCMQPFESDYFGKYPFGGSFQKSIHQLTTWTTIRDPKRLFQDFIGSKDFAKELFDIEKGIEDFINNNFKDYATLSSFCENNKENFKEFSVDNQDKAKIVTDFLLLEDPRKDFRHAKKAHEELSQALKDLTAELKKEVKLTYSFIFDELEQEAIKLNVSISVFDSRDTVLNAIDANNSIALLKNKKLSAANFKSDQLEKIIAAIPVPPGGSGATSASYHITKGVSTISNEAEMDTFLKKVKDDMLKLLNANKTIILK</sequence>
<dbReference type="RefSeq" id="WP_090698254.1">
    <property type="nucleotide sequence ID" value="NZ_FNHH01000001.1"/>
</dbReference>
<dbReference type="OrthoDB" id="3201900at2"/>
<evidence type="ECO:0000313" key="4">
    <source>
        <dbReference type="EMBL" id="SDL70791.1"/>
    </source>
</evidence>
<evidence type="ECO:0000313" key="5">
    <source>
        <dbReference type="Proteomes" id="UP000199226"/>
    </source>
</evidence>
<dbReference type="AlphaFoldDB" id="A0A1G9MA01"/>
<evidence type="ECO:0008006" key="6">
    <source>
        <dbReference type="Google" id="ProtNLM"/>
    </source>
</evidence>
<dbReference type="NCBIfam" id="NF033441">
    <property type="entry name" value="BREX_BrxC"/>
    <property type="match status" value="1"/>
</dbReference>
<reference evidence="5" key="1">
    <citation type="submission" date="2016-10" db="EMBL/GenBank/DDBJ databases">
        <authorList>
            <person name="Varghese N."/>
            <person name="Submissions S."/>
        </authorList>
    </citation>
    <scope>NUCLEOTIDE SEQUENCE [LARGE SCALE GENOMIC DNA]</scope>
    <source>
        <strain evidence="5">DSM 24536</strain>
    </source>
</reference>
<feature type="domain" description="Probable ATP-binding protein BrxC alpha-helical" evidence="3">
    <location>
        <begin position="880"/>
        <end position="997"/>
    </location>
</feature>
<dbReference type="Pfam" id="PF07693">
    <property type="entry name" value="KAP_NTPase"/>
    <property type="match status" value="1"/>
</dbReference>
<dbReference type="Proteomes" id="UP000199226">
    <property type="component" value="Unassembled WGS sequence"/>
</dbReference>
<feature type="coiled-coil region" evidence="1">
    <location>
        <begin position="1025"/>
        <end position="1052"/>
    </location>
</feature>
<dbReference type="InterPro" id="IPR047679">
    <property type="entry name" value="BREX_BrxC"/>
</dbReference>
<evidence type="ECO:0000259" key="2">
    <source>
        <dbReference type="Pfam" id="PF07693"/>
    </source>
</evidence>
<evidence type="ECO:0000259" key="3">
    <source>
        <dbReference type="Pfam" id="PF25792"/>
    </source>
</evidence>
<name>A0A1G9MA01_9SPHI</name>
<protein>
    <recommendedName>
        <fullName evidence="6">BREX system P-loop protein BrxC</fullName>
    </recommendedName>
</protein>
<feature type="domain" description="KAP NTPase" evidence="2">
    <location>
        <begin position="51"/>
        <end position="191"/>
    </location>
</feature>
<dbReference type="STRING" id="990371.SAMN05421813_101296"/>
<dbReference type="Pfam" id="PF25792">
    <property type="entry name" value="BREX_BrxC_helical"/>
    <property type="match status" value="1"/>
</dbReference>
<dbReference type="InterPro" id="IPR011646">
    <property type="entry name" value="KAP_P-loop"/>
</dbReference>
<evidence type="ECO:0000256" key="1">
    <source>
        <dbReference type="SAM" id="Coils"/>
    </source>
</evidence>
<dbReference type="InterPro" id="IPR058037">
    <property type="entry name" value="BREX_BrxC_helical"/>
</dbReference>
<proteinExistence type="predicted"/>
<keyword evidence="5" id="KW-1185">Reference proteome</keyword>
<dbReference type="EMBL" id="FNHH01000001">
    <property type="protein sequence ID" value="SDL70791.1"/>
    <property type="molecule type" value="Genomic_DNA"/>
</dbReference>
<dbReference type="SUPFAM" id="SSF52540">
    <property type="entry name" value="P-loop containing nucleoside triphosphate hydrolases"/>
    <property type="match status" value="1"/>
</dbReference>
<accession>A0A1G9MA01</accession>
<dbReference type="InterPro" id="IPR027417">
    <property type="entry name" value="P-loop_NTPase"/>
</dbReference>
<keyword evidence="1" id="KW-0175">Coiled coil</keyword>